<keyword evidence="1" id="KW-0732">Signal</keyword>
<keyword evidence="3" id="KW-1185">Reference proteome</keyword>
<evidence type="ECO:0000313" key="3">
    <source>
        <dbReference type="Proteomes" id="UP000722485"/>
    </source>
</evidence>
<dbReference type="Proteomes" id="UP000722485">
    <property type="component" value="Unassembled WGS sequence"/>
</dbReference>
<accession>A0A9P5LHH4</accession>
<comment type="caution">
    <text evidence="2">The sequence shown here is derived from an EMBL/GenBank/DDBJ whole genome shotgun (WGS) entry which is preliminary data.</text>
</comment>
<sequence length="100" mass="11269">MKFTLLTALIPLASAWTLDVWTTDGRSSAMHGTVDVDCNNIEFTPALDINRVKFNPDTDWFPDPDTFELYVNPGCQGLSYRNGEGDYAITPRVVQSYKVY</sequence>
<organism evidence="2 3">
    <name type="scientific">Cylindrodendrum hubeiense</name>
    <dbReference type="NCBI Taxonomy" id="595255"/>
    <lineage>
        <taxon>Eukaryota</taxon>
        <taxon>Fungi</taxon>
        <taxon>Dikarya</taxon>
        <taxon>Ascomycota</taxon>
        <taxon>Pezizomycotina</taxon>
        <taxon>Sordariomycetes</taxon>
        <taxon>Hypocreomycetidae</taxon>
        <taxon>Hypocreales</taxon>
        <taxon>Nectriaceae</taxon>
        <taxon>Cylindrodendrum</taxon>
    </lineage>
</organism>
<dbReference type="EMBL" id="JAANBB010000084">
    <property type="protein sequence ID" value="KAF7551111.1"/>
    <property type="molecule type" value="Genomic_DNA"/>
</dbReference>
<dbReference type="OrthoDB" id="5361929at2759"/>
<reference evidence="2" key="1">
    <citation type="submission" date="2020-03" db="EMBL/GenBank/DDBJ databases">
        <title>Draft Genome Sequence of Cylindrodendrum hubeiense.</title>
        <authorList>
            <person name="Buettner E."/>
            <person name="Kellner H."/>
        </authorList>
    </citation>
    <scope>NUCLEOTIDE SEQUENCE</scope>
    <source>
        <strain evidence="2">IHI 201604</strain>
    </source>
</reference>
<evidence type="ECO:0000313" key="2">
    <source>
        <dbReference type="EMBL" id="KAF7551111.1"/>
    </source>
</evidence>
<dbReference type="AlphaFoldDB" id="A0A9P5LHH4"/>
<name>A0A9P5LHH4_9HYPO</name>
<evidence type="ECO:0000256" key="1">
    <source>
        <dbReference type="SAM" id="SignalP"/>
    </source>
</evidence>
<feature type="chain" id="PRO_5040170522" evidence="1">
    <location>
        <begin position="16"/>
        <end position="100"/>
    </location>
</feature>
<feature type="signal peptide" evidence="1">
    <location>
        <begin position="1"/>
        <end position="15"/>
    </location>
</feature>
<protein>
    <submittedName>
        <fullName evidence="2">Uncharacterized protein</fullName>
    </submittedName>
</protein>
<gene>
    <name evidence="2" type="ORF">G7Z17_g5233</name>
</gene>
<proteinExistence type="predicted"/>